<evidence type="ECO:0000256" key="2">
    <source>
        <dbReference type="ARBA" id="ARBA00022741"/>
    </source>
</evidence>
<proteinExistence type="inferred from homology"/>
<evidence type="ECO:0000313" key="5">
    <source>
        <dbReference type="Proteomes" id="UP000694542"/>
    </source>
</evidence>
<name>A0A8C0SYM1_CANLF</name>
<dbReference type="GO" id="GO:0140662">
    <property type="term" value="F:ATP-dependent protein folding chaperone"/>
    <property type="evidence" value="ECO:0007669"/>
    <property type="project" value="InterPro"/>
</dbReference>
<dbReference type="AlphaFoldDB" id="A0A8C0SYM1"/>
<evidence type="ECO:0000256" key="1">
    <source>
        <dbReference type="ARBA" id="ARBA00007381"/>
    </source>
</evidence>
<comment type="similarity">
    <text evidence="1">Belongs to the heat shock protein 70 family.</text>
</comment>
<dbReference type="GO" id="GO:0005524">
    <property type="term" value="F:ATP binding"/>
    <property type="evidence" value="ECO:0007669"/>
    <property type="project" value="UniProtKB-KW"/>
</dbReference>
<dbReference type="Proteomes" id="UP000694542">
    <property type="component" value="Chromosome 19"/>
</dbReference>
<accession>A0A8C0SYM1</accession>
<dbReference type="InterPro" id="IPR013126">
    <property type="entry name" value="Hsp_70_fam"/>
</dbReference>
<reference evidence="4" key="2">
    <citation type="submission" date="2025-08" db="UniProtKB">
        <authorList>
            <consortium name="Ensembl"/>
        </authorList>
    </citation>
    <scope>IDENTIFICATION</scope>
</reference>
<evidence type="ECO:0000313" key="4">
    <source>
        <dbReference type="Ensembl" id="ENSCAFP00040028044.1"/>
    </source>
</evidence>
<dbReference type="Gene3D" id="2.60.34.10">
    <property type="entry name" value="Substrate Binding Domain Of DNAk, Chain A, domain 1"/>
    <property type="match status" value="1"/>
</dbReference>
<keyword evidence="2" id="KW-0547">Nucleotide-binding</keyword>
<evidence type="ECO:0000256" key="3">
    <source>
        <dbReference type="ARBA" id="ARBA00022840"/>
    </source>
</evidence>
<keyword evidence="3" id="KW-0067">ATP-binding</keyword>
<reference evidence="4" key="1">
    <citation type="submission" date="2018-10" db="EMBL/GenBank/DDBJ databases">
        <title>De novo assembly of a Great Dane genome.</title>
        <authorList>
            <person name="Kidd J.M."/>
            <person name="Pendleton A.L."/>
            <person name="Shen F."/>
            <person name="Emery S."/>
        </authorList>
    </citation>
    <scope>NUCLEOTIDE SEQUENCE [LARGE SCALE GENOMIC DNA]</scope>
    <source>
        <strain evidence="4">Great Dane</strain>
    </source>
</reference>
<dbReference type="InterPro" id="IPR029047">
    <property type="entry name" value="HSP70_peptide-bd_sf"/>
</dbReference>
<dbReference type="Ensembl" id="ENSCAFT00040032246.1">
    <property type="protein sequence ID" value="ENSCAFP00040028044.1"/>
    <property type="gene ID" value="ENSCAFG00040017447.1"/>
</dbReference>
<sequence>MFMAVFKYNTTIPTKLMQTFTTYFYNQLGVLIQIYESEHAMTKDNNLLGKAFLRLKKTLNACWRKLRNTKLKIRSSITRCLPRIPFNLMHST</sequence>
<dbReference type="SUPFAM" id="SSF100920">
    <property type="entry name" value="Heat shock protein 70kD (HSP70), peptide-binding domain"/>
    <property type="match status" value="1"/>
</dbReference>
<dbReference type="Pfam" id="PF00012">
    <property type="entry name" value="HSP70"/>
    <property type="match status" value="1"/>
</dbReference>
<organism evidence="4 5">
    <name type="scientific">Canis lupus familiaris</name>
    <name type="common">Dog</name>
    <name type="synonym">Canis familiaris</name>
    <dbReference type="NCBI Taxonomy" id="9615"/>
    <lineage>
        <taxon>Eukaryota</taxon>
        <taxon>Metazoa</taxon>
        <taxon>Chordata</taxon>
        <taxon>Craniata</taxon>
        <taxon>Vertebrata</taxon>
        <taxon>Euteleostomi</taxon>
        <taxon>Mammalia</taxon>
        <taxon>Eutheria</taxon>
        <taxon>Laurasiatheria</taxon>
        <taxon>Carnivora</taxon>
        <taxon>Caniformia</taxon>
        <taxon>Canidae</taxon>
        <taxon>Canis</taxon>
    </lineage>
</organism>
<protein>
    <submittedName>
        <fullName evidence="4">Uncharacterized protein</fullName>
    </submittedName>
</protein>